<keyword evidence="2" id="KW-1185">Reference proteome</keyword>
<sequence>MSYNCNRTPDNQFPCQCDSFEHPLKLNIGAGLTELPRQIASFSEFRQAMLYAIRPADASEKHKLSLLKWKARHNDDLGIMLLEMWAYVCDAVSFYDKVIAQEVYLRTANQRPSLRRLVALLGYLPKPAVGSIVFLSAIAEGRKLLKLPAGTAFRSKGFDGNPPQVFELEQEQLIHPLMNQWPVLPPVINTNTASNPTSILILPASNIKADNPLLIIDNDEAGYSQVRFVQQVSNHTGSDGKLYRKIEFDDAINLPKGYVLDGIKLFTPIQHTGLWTVDVLGNAATISADQRTIVLDGVHASIKAGQYIVVTRNEQCRWFKVSQASVTTRKLSAGEKVVINRTEFETPGITIPVTQLVLDKGLNSKYLTLTPASTWHEAIKAELTVYFDMQIPGVIANEPAGFLTDTDQIIFGEKPELPVEHYTTSTFFLLDKNQQGVQLNGELNYSRPGLQPGMGEKWSPALTMPVEAFGNVIKATRGETVLNEILGSGNASLSYQTYQLKKKPLTYFATPSMADDQGVSNTLKVYVNGVRWKEVRGFYNKKPDEQVYIVRQNDEGDSFITFGDGNRGMRLPTGTDNIIATYRYGAEEATPPAGTVTQISKPVTGLTEVNNPLSAEGGGGRELPEQLRTYAPKSILTLGRVVSILDADAIAHSVPGVRAAQVEWRWHGEQQCPVMVIWYSGKPGIEDTLKKRIRALSDPALLVKVELAMALPLTISIDVHIDDRFITDEVLVNVRNTLVNKENGLLTPENIGIGAPVFRSKIFSAVQSVSGVLSVRHILWNGQSFTGFARSPGQEDILI</sequence>
<evidence type="ECO:0000313" key="2">
    <source>
        <dbReference type="Proteomes" id="UP000830401"/>
    </source>
</evidence>
<evidence type="ECO:0008006" key="3">
    <source>
        <dbReference type="Google" id="ProtNLM"/>
    </source>
</evidence>
<dbReference type="RefSeq" id="WP_245118798.1">
    <property type="nucleotide sequence ID" value="NZ_CP095061.1"/>
</dbReference>
<dbReference type="EMBL" id="CP095061">
    <property type="protein sequence ID" value="UOQ64807.1"/>
    <property type="molecule type" value="Genomic_DNA"/>
</dbReference>
<name>A0ABY4G1Y2_9BACT</name>
<protein>
    <recommendedName>
        <fullName evidence="3">Baseplate protein J-like domain-containing protein</fullName>
    </recommendedName>
</protein>
<evidence type="ECO:0000313" key="1">
    <source>
        <dbReference type="EMBL" id="UOQ64807.1"/>
    </source>
</evidence>
<reference evidence="1" key="1">
    <citation type="submission" date="2022-04" db="EMBL/GenBank/DDBJ databases">
        <title>Hymenobacter sp. isolated from the air.</title>
        <authorList>
            <person name="Won M."/>
            <person name="Lee C.-M."/>
            <person name="Woen H.-Y."/>
            <person name="Kwon S.-W."/>
        </authorList>
    </citation>
    <scope>NUCLEOTIDE SEQUENCE</scope>
    <source>
        <strain evidence="1">5420S-77</strain>
    </source>
</reference>
<accession>A0ABY4G1Y2</accession>
<dbReference type="Proteomes" id="UP000830401">
    <property type="component" value="Chromosome"/>
</dbReference>
<proteinExistence type="predicted"/>
<gene>
    <name evidence="1" type="ORF">MUN86_14680</name>
</gene>
<organism evidence="1 2">
    <name type="scientific">Hymenobacter volaticus</name>
    <dbReference type="NCBI Taxonomy" id="2932254"/>
    <lineage>
        <taxon>Bacteria</taxon>
        <taxon>Pseudomonadati</taxon>
        <taxon>Bacteroidota</taxon>
        <taxon>Cytophagia</taxon>
        <taxon>Cytophagales</taxon>
        <taxon>Hymenobacteraceae</taxon>
        <taxon>Hymenobacter</taxon>
    </lineage>
</organism>